<dbReference type="PATRIC" id="fig|1461583.4.peg.813"/>
<evidence type="ECO:0000256" key="5">
    <source>
        <dbReference type="ARBA" id="ARBA00023136"/>
    </source>
</evidence>
<feature type="transmembrane region" description="Helical" evidence="6">
    <location>
        <begin position="130"/>
        <end position="148"/>
    </location>
</feature>
<feature type="transmembrane region" description="Helical" evidence="6">
    <location>
        <begin position="244"/>
        <end position="268"/>
    </location>
</feature>
<dbReference type="GO" id="GO:0044341">
    <property type="term" value="P:sodium-dependent phosphate transport"/>
    <property type="evidence" value="ECO:0007669"/>
    <property type="project" value="InterPro"/>
</dbReference>
<feature type="transmembrane region" description="Helical" evidence="6">
    <location>
        <begin position="66"/>
        <end position="88"/>
    </location>
</feature>
<evidence type="ECO:0000313" key="7">
    <source>
        <dbReference type="EMBL" id="CEA01278.1"/>
    </source>
</evidence>
<dbReference type="InterPro" id="IPR003841">
    <property type="entry name" value="Na/Pi_transpt"/>
</dbReference>
<proteinExistence type="predicted"/>
<feature type="transmembrane region" description="Helical" evidence="6">
    <location>
        <begin position="280"/>
        <end position="301"/>
    </location>
</feature>
<accession>A0A078M1L9</accession>
<feature type="transmembrane region" description="Helical" evidence="6">
    <location>
        <begin position="169"/>
        <end position="190"/>
    </location>
</feature>
<dbReference type="GO" id="GO:0005436">
    <property type="term" value="F:sodium:phosphate symporter activity"/>
    <property type="evidence" value="ECO:0007669"/>
    <property type="project" value="InterPro"/>
</dbReference>
<evidence type="ECO:0000256" key="4">
    <source>
        <dbReference type="ARBA" id="ARBA00022989"/>
    </source>
</evidence>
<feature type="transmembrane region" description="Helical" evidence="6">
    <location>
        <begin position="210"/>
        <end position="232"/>
    </location>
</feature>
<dbReference type="PANTHER" id="PTHR10010:SF46">
    <property type="entry name" value="SODIUM-DEPENDENT PHOSPHATE TRANSPORT PROTEIN 2B"/>
    <property type="match status" value="1"/>
</dbReference>
<comment type="subcellular location">
    <subcellularLocation>
        <location evidence="1">Cell membrane</location>
        <topology evidence="1">Multi-pass membrane protein</topology>
    </subcellularLocation>
</comment>
<keyword evidence="2" id="KW-1003">Cell membrane</keyword>
<evidence type="ECO:0000256" key="3">
    <source>
        <dbReference type="ARBA" id="ARBA00022692"/>
    </source>
</evidence>
<sequence>MVNVIGGIGLFLLGMMMLTNGLKELAGDALKKWLNRFTGGTLSSVASGTVMTILMQSSTATTLLTIGFVSAGLLTFAQSIGVIIGANIGSTSTGWIISLIGFKVSLSAMSLPLIGLGVFTQFIAPRDFKTYGGIVTGFGLLFFGIDVLQKGMATAQDSISFDSVTAATIGGKLLLILIGIIMTVIMQASSASMAATLTALFAGAIDFEQAVYLVIGQNIGTTATALVVAIGASVAAKRTAMTHVLFNVITAVIVTLAAPLLISLTKIITTAVSGSFDETIGLAIFHTLFSIVGAILFIPFVKPFARLIERIVPEKENALTRYLNPNIVSVPAVAIDVSFKTLIEITKELTDALLQMLAAKKVTEKYDKRLNAVDEAIDKTRQFLDSIESHSSRDRQKHIELLHTIDHLSRLTRVLREKEMLESPYVQQKLTEKWIDVFVDMKVKLQDEEELKLIETILQNASTEMAAERKQRREEYFERTVANETEIEVAVSKVEAVLWIDRLIYHYWRATARMNHYTALNNTKR</sequence>
<protein>
    <submittedName>
        <fullName evidence="7">Na+/Pi-cotransporter</fullName>
    </submittedName>
</protein>
<keyword evidence="4 6" id="KW-1133">Transmembrane helix</keyword>
<dbReference type="NCBIfam" id="NF037997">
    <property type="entry name" value="Na_Pi_symport"/>
    <property type="match status" value="1"/>
</dbReference>
<dbReference type="PANTHER" id="PTHR10010">
    <property type="entry name" value="SOLUTE CARRIER FAMILY 34 SODIUM PHOSPHATE , MEMBER 2-RELATED"/>
    <property type="match status" value="1"/>
</dbReference>
<feature type="transmembrane region" description="Helical" evidence="6">
    <location>
        <begin position="34"/>
        <end position="54"/>
    </location>
</feature>
<dbReference type="Pfam" id="PF02690">
    <property type="entry name" value="Na_Pi_cotrans"/>
    <property type="match status" value="2"/>
</dbReference>
<dbReference type="InterPro" id="IPR004633">
    <property type="entry name" value="NaPi_cotrn-rel/YqeW-like"/>
</dbReference>
<gene>
    <name evidence="7" type="ORF">BN1050_00850</name>
</gene>
<evidence type="ECO:0000256" key="1">
    <source>
        <dbReference type="ARBA" id="ARBA00004651"/>
    </source>
</evidence>
<organism evidence="7">
    <name type="scientific">Metalysinibacillus saudimassiliensis</name>
    <dbReference type="NCBI Taxonomy" id="1461583"/>
    <lineage>
        <taxon>Bacteria</taxon>
        <taxon>Bacillati</taxon>
        <taxon>Bacillota</taxon>
        <taxon>Bacilli</taxon>
        <taxon>Bacillales</taxon>
        <taxon>Caryophanaceae</taxon>
        <taxon>Metalysinibacillus</taxon>
    </lineage>
</organism>
<evidence type="ECO:0000256" key="2">
    <source>
        <dbReference type="ARBA" id="ARBA00022475"/>
    </source>
</evidence>
<dbReference type="AlphaFoldDB" id="A0A078M1L9"/>
<keyword evidence="5 6" id="KW-0472">Membrane</keyword>
<dbReference type="HOGENOM" id="CLU_025623_1_0_9"/>
<feature type="transmembrane region" description="Helical" evidence="6">
    <location>
        <begin position="100"/>
        <end position="124"/>
    </location>
</feature>
<dbReference type="GO" id="GO:0005886">
    <property type="term" value="C:plasma membrane"/>
    <property type="evidence" value="ECO:0007669"/>
    <property type="project" value="UniProtKB-SubCell"/>
</dbReference>
<feature type="transmembrane region" description="Helical" evidence="6">
    <location>
        <begin position="6"/>
        <end position="22"/>
    </location>
</feature>
<evidence type="ECO:0000256" key="6">
    <source>
        <dbReference type="SAM" id="Phobius"/>
    </source>
</evidence>
<dbReference type="EMBL" id="LN483074">
    <property type="protein sequence ID" value="CEA01278.1"/>
    <property type="molecule type" value="Genomic_DNA"/>
</dbReference>
<keyword evidence="3 6" id="KW-0812">Transmembrane</keyword>
<name>A0A078M1L9_9BACL</name>
<dbReference type="NCBIfam" id="TIGR00704">
    <property type="entry name" value="NaPi_cotrn_rel"/>
    <property type="match status" value="1"/>
</dbReference>
<reference evidence="7" key="1">
    <citation type="submission" date="2014-07" db="EMBL/GenBank/DDBJ databases">
        <authorList>
            <person name="Urmite Genomes Urmite Genomes"/>
        </authorList>
    </citation>
    <scope>NUCLEOTIDE SEQUENCE</scope>
    <source>
        <strain evidence="7">13S34_air</strain>
    </source>
</reference>